<evidence type="ECO:0000259" key="6">
    <source>
        <dbReference type="PROSITE" id="PS50048"/>
    </source>
</evidence>
<evidence type="ECO:0000256" key="4">
    <source>
        <dbReference type="ARBA" id="ARBA00023163"/>
    </source>
</evidence>
<dbReference type="PROSITE" id="PS50048">
    <property type="entry name" value="ZN2_CY6_FUNGAL_2"/>
    <property type="match status" value="1"/>
</dbReference>
<organism evidence="7 8">
    <name type="scientific">Cochliobolus carbonum (strain 26-R-13)</name>
    <name type="common">Maize leaf spot fungus</name>
    <name type="synonym">Bipolaris zeicola</name>
    <dbReference type="NCBI Taxonomy" id="930089"/>
    <lineage>
        <taxon>Eukaryota</taxon>
        <taxon>Fungi</taxon>
        <taxon>Dikarya</taxon>
        <taxon>Ascomycota</taxon>
        <taxon>Pezizomycotina</taxon>
        <taxon>Dothideomycetes</taxon>
        <taxon>Pleosporomycetidae</taxon>
        <taxon>Pleosporales</taxon>
        <taxon>Pleosporineae</taxon>
        <taxon>Pleosporaceae</taxon>
        <taxon>Bipolaris</taxon>
    </lineage>
</organism>
<evidence type="ECO:0000256" key="1">
    <source>
        <dbReference type="ARBA" id="ARBA00004123"/>
    </source>
</evidence>
<name>W6YNL6_COCC2</name>
<dbReference type="CDD" id="cd00067">
    <property type="entry name" value="GAL4"/>
    <property type="match status" value="1"/>
</dbReference>
<dbReference type="Pfam" id="PF00172">
    <property type="entry name" value="Zn_clus"/>
    <property type="match status" value="1"/>
</dbReference>
<dbReference type="PANTHER" id="PTHR47338">
    <property type="entry name" value="ZN(II)2CYS6 TRANSCRIPTION FACTOR (EUROFUNG)-RELATED"/>
    <property type="match status" value="1"/>
</dbReference>
<dbReference type="RefSeq" id="XP_007706608.1">
    <property type="nucleotide sequence ID" value="XM_007708418.1"/>
</dbReference>
<dbReference type="Gene3D" id="4.10.240.10">
    <property type="entry name" value="Zn(2)-C6 fungal-type DNA-binding domain"/>
    <property type="match status" value="1"/>
</dbReference>
<keyword evidence="2" id="KW-0479">Metal-binding</keyword>
<dbReference type="SUPFAM" id="SSF57701">
    <property type="entry name" value="Zn2/Cys6 DNA-binding domain"/>
    <property type="match status" value="1"/>
</dbReference>
<evidence type="ECO:0000256" key="3">
    <source>
        <dbReference type="ARBA" id="ARBA00023015"/>
    </source>
</evidence>
<dbReference type="AlphaFoldDB" id="W6YNL6"/>
<keyword evidence="8" id="KW-1185">Reference proteome</keyword>
<protein>
    <recommendedName>
        <fullName evidence="6">Zn(2)-C6 fungal-type domain-containing protein</fullName>
    </recommendedName>
</protein>
<dbReference type="InterPro" id="IPR050815">
    <property type="entry name" value="TF_fung"/>
</dbReference>
<keyword evidence="3" id="KW-0805">Transcription regulation</keyword>
<proteinExistence type="predicted"/>
<dbReference type="SMART" id="SM00066">
    <property type="entry name" value="GAL4"/>
    <property type="match status" value="1"/>
</dbReference>
<dbReference type="HOGENOM" id="CLU_042074_0_0_1"/>
<dbReference type="InterPro" id="IPR036864">
    <property type="entry name" value="Zn2-C6_fun-type_DNA-bd_sf"/>
</dbReference>
<dbReference type="OrthoDB" id="3862662at2759"/>
<evidence type="ECO:0000313" key="7">
    <source>
        <dbReference type="EMBL" id="EUC39175.1"/>
    </source>
</evidence>
<evidence type="ECO:0000256" key="2">
    <source>
        <dbReference type="ARBA" id="ARBA00022723"/>
    </source>
</evidence>
<dbReference type="GO" id="GO:0005634">
    <property type="term" value="C:nucleus"/>
    <property type="evidence" value="ECO:0007669"/>
    <property type="project" value="UniProtKB-SubCell"/>
</dbReference>
<dbReference type="GeneID" id="19151128"/>
<dbReference type="GO" id="GO:0008270">
    <property type="term" value="F:zinc ion binding"/>
    <property type="evidence" value="ECO:0007669"/>
    <property type="project" value="InterPro"/>
</dbReference>
<evidence type="ECO:0000313" key="8">
    <source>
        <dbReference type="Proteomes" id="UP000053841"/>
    </source>
</evidence>
<dbReference type="KEGG" id="bze:COCCADRAFT_81211"/>
<reference evidence="7 8" key="1">
    <citation type="journal article" date="2013" name="PLoS Genet.">
        <title>Comparative genome structure, secondary metabolite, and effector coding capacity across Cochliobolus pathogens.</title>
        <authorList>
            <person name="Condon B.J."/>
            <person name="Leng Y."/>
            <person name="Wu D."/>
            <person name="Bushley K.E."/>
            <person name="Ohm R.A."/>
            <person name="Otillar R."/>
            <person name="Martin J."/>
            <person name="Schackwitz W."/>
            <person name="Grimwood J."/>
            <person name="MohdZainudin N."/>
            <person name="Xue C."/>
            <person name="Wang R."/>
            <person name="Manning V.A."/>
            <person name="Dhillon B."/>
            <person name="Tu Z.J."/>
            <person name="Steffenson B.J."/>
            <person name="Salamov A."/>
            <person name="Sun H."/>
            <person name="Lowry S."/>
            <person name="LaButti K."/>
            <person name="Han J."/>
            <person name="Copeland A."/>
            <person name="Lindquist E."/>
            <person name="Barry K."/>
            <person name="Schmutz J."/>
            <person name="Baker S.E."/>
            <person name="Ciuffetti L.M."/>
            <person name="Grigoriev I.V."/>
            <person name="Zhong S."/>
            <person name="Turgeon B.G."/>
        </authorList>
    </citation>
    <scope>NUCLEOTIDE SEQUENCE [LARGE SCALE GENOMIC DNA]</scope>
    <source>
        <strain evidence="7 8">26-R-13</strain>
    </source>
</reference>
<keyword evidence="4" id="KW-0804">Transcription</keyword>
<dbReference type="PROSITE" id="PS00463">
    <property type="entry name" value="ZN2_CY6_FUNGAL_1"/>
    <property type="match status" value="1"/>
</dbReference>
<dbReference type="eggNOG" id="ENOG502RP3U">
    <property type="taxonomic scope" value="Eukaryota"/>
</dbReference>
<dbReference type="EMBL" id="KI964538">
    <property type="protein sequence ID" value="EUC39175.1"/>
    <property type="molecule type" value="Genomic_DNA"/>
</dbReference>
<dbReference type="PANTHER" id="PTHR47338:SF20">
    <property type="entry name" value="ZN(II)2CYS6 TRANSCRIPTION FACTOR (EUROFUNG)"/>
    <property type="match status" value="1"/>
</dbReference>
<comment type="subcellular location">
    <subcellularLocation>
        <location evidence="1">Nucleus</location>
    </subcellularLocation>
</comment>
<dbReference type="GO" id="GO:0000981">
    <property type="term" value="F:DNA-binding transcription factor activity, RNA polymerase II-specific"/>
    <property type="evidence" value="ECO:0007669"/>
    <property type="project" value="InterPro"/>
</dbReference>
<gene>
    <name evidence="7" type="ORF">COCCADRAFT_81211</name>
</gene>
<feature type="domain" description="Zn(2)-C6 fungal-type" evidence="6">
    <location>
        <begin position="17"/>
        <end position="47"/>
    </location>
</feature>
<dbReference type="Proteomes" id="UP000053841">
    <property type="component" value="Unassembled WGS sequence"/>
</dbReference>
<sequence>MSIAAGLIPVTQKASNVCAYCRVRKQRCDRTLPHCQRCAVKERHCDYTPFKEPIRQGDDDVTPLVQHFDACLHADLTLGGVSELLHAVTTWITSGGTSGAAAKLSKVVYEILDLADVDLVLALDEFGTCIQQWCPVFPTSYLYGEVEDLSQQSQHKDRLRHPLLLLCLWLITRRTCVQQAHTTQPHIYLALKQILALLHSSNQISLQILQISLLLAIYETGHGQSHAAYLTLSTSLSLYNLLLLLSPTPIPDWLTSSILFLSTTLSTTHLTPGFPLALSFPSPLVATLASSLAPTIPLPPPTPDATSPRKTHIRSATAVAASHVLSYTHALTHTLPLPSTYASADQKINTLITLLIDKPQPHTWLHCDAIALAFCSHLLLQLSQAQFSTLQGEEAEKVKVALSVSRRMAWDMVQVGIRVVGCEEEIARLPFAGLGCVVRAGVAVLETRGWVDDGADGVVGEEEGRKFRRLVEWVSGRWGVAGGYLARVDEVLGRGV</sequence>
<accession>W6YNL6</accession>
<evidence type="ECO:0000256" key="5">
    <source>
        <dbReference type="ARBA" id="ARBA00023242"/>
    </source>
</evidence>
<dbReference type="InterPro" id="IPR001138">
    <property type="entry name" value="Zn2Cys6_DnaBD"/>
</dbReference>
<keyword evidence="5" id="KW-0539">Nucleus</keyword>